<name>A0ABR7G2H6_9FIRM</name>
<gene>
    <name evidence="1" type="ORF">H8S01_11765</name>
</gene>
<accession>A0ABR7G2H6</accession>
<dbReference type="Proteomes" id="UP000628463">
    <property type="component" value="Unassembled WGS sequence"/>
</dbReference>
<reference evidence="1 2" key="1">
    <citation type="submission" date="2020-08" db="EMBL/GenBank/DDBJ databases">
        <title>Genome public.</title>
        <authorList>
            <person name="Liu C."/>
            <person name="Sun Q."/>
        </authorList>
    </citation>
    <scope>NUCLEOTIDE SEQUENCE [LARGE SCALE GENOMIC DNA]</scope>
    <source>
        <strain evidence="1 2">NSJ-43</strain>
    </source>
</reference>
<organism evidence="1 2">
    <name type="scientific">Lachnospira hominis</name>
    <name type="common">ex Liu et al. 2021</name>
    <dbReference type="NCBI Taxonomy" id="2763051"/>
    <lineage>
        <taxon>Bacteria</taxon>
        <taxon>Bacillati</taxon>
        <taxon>Bacillota</taxon>
        <taxon>Clostridia</taxon>
        <taxon>Lachnospirales</taxon>
        <taxon>Lachnospiraceae</taxon>
        <taxon>Lachnospira</taxon>
    </lineage>
</organism>
<protein>
    <submittedName>
        <fullName evidence="1">Molecular chaperone</fullName>
    </submittedName>
</protein>
<sequence length="122" mass="13452">MEDLRTQQIEALEVAVPYCAKISNALNNLMEELNGHRQPDTDEYMKSTLNGLNWIVEVYNGTKDLINKDSVVINKEEVNKSVLALNAANNANDDAARVEALKGLKAFVDTFSAQAGKVISQK</sequence>
<keyword evidence="2" id="KW-1185">Reference proteome</keyword>
<evidence type="ECO:0000313" key="2">
    <source>
        <dbReference type="Proteomes" id="UP000628463"/>
    </source>
</evidence>
<comment type="caution">
    <text evidence="1">The sequence shown here is derived from an EMBL/GenBank/DDBJ whole genome shotgun (WGS) entry which is preliminary data.</text>
</comment>
<evidence type="ECO:0000313" key="1">
    <source>
        <dbReference type="EMBL" id="MBC5681629.1"/>
    </source>
</evidence>
<proteinExistence type="predicted"/>
<dbReference type="RefSeq" id="WP_186837294.1">
    <property type="nucleotide sequence ID" value="NZ_JACOPD010000009.1"/>
</dbReference>
<dbReference type="EMBL" id="JACOPD010000009">
    <property type="protein sequence ID" value="MBC5681629.1"/>
    <property type="molecule type" value="Genomic_DNA"/>
</dbReference>